<dbReference type="AlphaFoldDB" id="A0A409WZ81"/>
<dbReference type="Proteomes" id="UP000283269">
    <property type="component" value="Unassembled WGS sequence"/>
</dbReference>
<evidence type="ECO:0000313" key="2">
    <source>
        <dbReference type="Proteomes" id="UP000283269"/>
    </source>
</evidence>
<evidence type="ECO:0008006" key="3">
    <source>
        <dbReference type="Google" id="ProtNLM"/>
    </source>
</evidence>
<evidence type="ECO:0000313" key="1">
    <source>
        <dbReference type="EMBL" id="PPQ83796.1"/>
    </source>
</evidence>
<gene>
    <name evidence="1" type="ORF">CVT25_001016</name>
</gene>
<sequence length="378" mass="41882">MHKWDTSPKASQMFMVLSPEPRAFQAFPTLPVELVDDIVDKACRMLDKSSVSSIALTSHSFRIRANRSRFSSLVLSGNKRNIPHTARGITTLANVIRSGQSITTTPGICTFATSFTLTITGYDFMVKPILNNGCLAFIFNNLFRPLPPSASSLASAGGTRSLFLHISHTSRRKHARPDRVSWGAINSELRQALENLLRFSELNRFSVEAMCDIPSDFLQGSKLKHLSLRRVSITPTSLNCDSTTPEKSAIILKSLDIDNSISWKDIKMVTHPHFNASVSPCNTLSGLTQLSMEAVGADTYKNLNEVLRNAPALRLLALRLSFGLSKSFEPALCCKVTDTFCIYKETTYRTKTASQSITDILNNSSPFHSRFLATRLFP</sequence>
<dbReference type="OrthoDB" id="2745898at2759"/>
<proteinExistence type="predicted"/>
<accession>A0A409WZ81</accession>
<reference evidence="1 2" key="1">
    <citation type="journal article" date="2018" name="Evol. Lett.">
        <title>Horizontal gene cluster transfer increased hallucinogenic mushroom diversity.</title>
        <authorList>
            <person name="Reynolds H.T."/>
            <person name="Vijayakumar V."/>
            <person name="Gluck-Thaler E."/>
            <person name="Korotkin H.B."/>
            <person name="Matheny P.B."/>
            <person name="Slot J.C."/>
        </authorList>
    </citation>
    <scope>NUCLEOTIDE SEQUENCE [LARGE SCALE GENOMIC DNA]</scope>
    <source>
        <strain evidence="1 2">2631</strain>
    </source>
</reference>
<keyword evidence="2" id="KW-1185">Reference proteome</keyword>
<dbReference type="EMBL" id="NHYD01002969">
    <property type="protein sequence ID" value="PPQ83796.1"/>
    <property type="molecule type" value="Genomic_DNA"/>
</dbReference>
<comment type="caution">
    <text evidence="1">The sequence shown here is derived from an EMBL/GenBank/DDBJ whole genome shotgun (WGS) entry which is preliminary data.</text>
</comment>
<organism evidence="1 2">
    <name type="scientific">Psilocybe cyanescens</name>
    <dbReference type="NCBI Taxonomy" id="93625"/>
    <lineage>
        <taxon>Eukaryota</taxon>
        <taxon>Fungi</taxon>
        <taxon>Dikarya</taxon>
        <taxon>Basidiomycota</taxon>
        <taxon>Agaricomycotina</taxon>
        <taxon>Agaricomycetes</taxon>
        <taxon>Agaricomycetidae</taxon>
        <taxon>Agaricales</taxon>
        <taxon>Agaricineae</taxon>
        <taxon>Strophariaceae</taxon>
        <taxon>Psilocybe</taxon>
    </lineage>
</organism>
<protein>
    <recommendedName>
        <fullName evidence="3">F-box domain-containing protein</fullName>
    </recommendedName>
</protein>
<name>A0A409WZ81_PSICY</name>
<dbReference type="InParanoid" id="A0A409WZ81"/>